<feature type="compositionally biased region" description="Basic and acidic residues" evidence="1">
    <location>
        <begin position="119"/>
        <end position="135"/>
    </location>
</feature>
<organism evidence="2">
    <name type="scientific">viral metagenome</name>
    <dbReference type="NCBI Taxonomy" id="1070528"/>
    <lineage>
        <taxon>unclassified sequences</taxon>
        <taxon>metagenomes</taxon>
        <taxon>organismal metagenomes</taxon>
    </lineage>
</organism>
<proteinExistence type="predicted"/>
<dbReference type="EMBL" id="MT144158">
    <property type="protein sequence ID" value="QJA49853.1"/>
    <property type="molecule type" value="Genomic_DNA"/>
</dbReference>
<accession>A0A6H1ZPJ3</accession>
<dbReference type="AlphaFoldDB" id="A0A6H1ZPJ3"/>
<dbReference type="EMBL" id="MT142433">
    <property type="protein sequence ID" value="QJA80732.1"/>
    <property type="molecule type" value="Genomic_DNA"/>
</dbReference>
<feature type="region of interest" description="Disordered" evidence="1">
    <location>
        <begin position="1"/>
        <end position="56"/>
    </location>
</feature>
<reference evidence="2" key="1">
    <citation type="submission" date="2020-03" db="EMBL/GenBank/DDBJ databases">
        <title>The deep terrestrial virosphere.</title>
        <authorList>
            <person name="Holmfeldt K."/>
            <person name="Nilsson E."/>
            <person name="Simone D."/>
            <person name="Lopez-Fernandez M."/>
            <person name="Wu X."/>
            <person name="de Brujin I."/>
            <person name="Lundin D."/>
            <person name="Andersson A."/>
            <person name="Bertilsson S."/>
            <person name="Dopson M."/>
        </authorList>
    </citation>
    <scope>NUCLEOTIDE SEQUENCE</scope>
    <source>
        <strain evidence="4">MM415A00666</strain>
        <strain evidence="3">MM415B00458</strain>
        <strain evidence="2">TM448A01515</strain>
    </source>
</reference>
<evidence type="ECO:0000256" key="1">
    <source>
        <dbReference type="SAM" id="MobiDB-lite"/>
    </source>
</evidence>
<evidence type="ECO:0000313" key="4">
    <source>
        <dbReference type="EMBL" id="QJA80732.1"/>
    </source>
</evidence>
<evidence type="ECO:0000313" key="2">
    <source>
        <dbReference type="EMBL" id="QJA49853.1"/>
    </source>
</evidence>
<feature type="region of interest" description="Disordered" evidence="1">
    <location>
        <begin position="119"/>
        <end position="139"/>
    </location>
</feature>
<gene>
    <name evidence="4" type="ORF">MM415A00666_0014</name>
    <name evidence="3" type="ORF">MM415B00458_0023</name>
    <name evidence="2" type="ORF">TM448A01515_0014</name>
</gene>
<name>A0A6H1ZPJ3_9ZZZZ</name>
<sequence length="146" mass="16346">MAHKKSVSKKKKAGAQREANRKLHQKGNKIMADQKEDVTGNGGEKVVTPEEQAYVEDTQKLEPEVTTDMPHAAVGQAFTPPEVDCPHKTIRDWPGCFEDCDYAGMDECPHHVSYEPEIDSGMRDLEPTPKPEPFDPKSVIAKYLKK</sequence>
<protein>
    <submittedName>
        <fullName evidence="2">Uncharacterized protein</fullName>
    </submittedName>
</protein>
<evidence type="ECO:0000313" key="3">
    <source>
        <dbReference type="EMBL" id="QJA64872.1"/>
    </source>
</evidence>
<dbReference type="EMBL" id="MT141528">
    <property type="protein sequence ID" value="QJA64872.1"/>
    <property type="molecule type" value="Genomic_DNA"/>
</dbReference>
<feature type="compositionally biased region" description="Basic residues" evidence="1">
    <location>
        <begin position="1"/>
        <end position="14"/>
    </location>
</feature>